<name>A0AAN6V3A3_9PEZI</name>
<dbReference type="GeneID" id="87813753"/>
<keyword evidence="3" id="KW-1185">Reference proteome</keyword>
<evidence type="ECO:0000256" key="1">
    <source>
        <dbReference type="SAM" id="MobiDB-lite"/>
    </source>
</evidence>
<reference evidence="2" key="1">
    <citation type="journal article" date="2023" name="Mol. Phylogenet. Evol.">
        <title>Genome-scale phylogeny and comparative genomics of the fungal order Sordariales.</title>
        <authorList>
            <person name="Hensen N."/>
            <person name="Bonometti L."/>
            <person name="Westerberg I."/>
            <person name="Brannstrom I.O."/>
            <person name="Guillou S."/>
            <person name="Cros-Aarteil S."/>
            <person name="Calhoun S."/>
            <person name="Haridas S."/>
            <person name="Kuo A."/>
            <person name="Mondo S."/>
            <person name="Pangilinan J."/>
            <person name="Riley R."/>
            <person name="LaButti K."/>
            <person name="Andreopoulos B."/>
            <person name="Lipzen A."/>
            <person name="Chen C."/>
            <person name="Yan M."/>
            <person name="Daum C."/>
            <person name="Ng V."/>
            <person name="Clum A."/>
            <person name="Steindorff A."/>
            <person name="Ohm R.A."/>
            <person name="Martin F."/>
            <person name="Silar P."/>
            <person name="Natvig D.O."/>
            <person name="Lalanne C."/>
            <person name="Gautier V."/>
            <person name="Ament-Velasquez S.L."/>
            <person name="Kruys A."/>
            <person name="Hutchinson M.I."/>
            <person name="Powell A.J."/>
            <person name="Barry K."/>
            <person name="Miller A.N."/>
            <person name="Grigoriev I.V."/>
            <person name="Debuchy R."/>
            <person name="Gladieux P."/>
            <person name="Hiltunen Thoren M."/>
            <person name="Johannesson H."/>
        </authorList>
    </citation>
    <scope>NUCLEOTIDE SEQUENCE</scope>
    <source>
        <strain evidence="2">CBS 141.50</strain>
    </source>
</reference>
<accession>A0AAN6V3A3</accession>
<proteinExistence type="predicted"/>
<evidence type="ECO:0000313" key="3">
    <source>
        <dbReference type="Proteomes" id="UP001302676"/>
    </source>
</evidence>
<feature type="region of interest" description="Disordered" evidence="1">
    <location>
        <begin position="28"/>
        <end position="49"/>
    </location>
</feature>
<dbReference type="AlphaFoldDB" id="A0AAN6V3A3"/>
<dbReference type="RefSeq" id="XP_062637403.1">
    <property type="nucleotide sequence ID" value="XM_062777140.1"/>
</dbReference>
<sequence length="106" mass="11290">MAAAAIAVSLSTIAHELGGVLPPRAILQNAPRHGRSRGMSVKGKGGRHRGYSVVEERDVSIAKALVFVIKRAMQMQEVVESDECEHVAADPESWAPAPDLVSIIGH</sequence>
<evidence type="ECO:0000313" key="2">
    <source>
        <dbReference type="EMBL" id="KAK4144032.1"/>
    </source>
</evidence>
<organism evidence="2 3">
    <name type="scientific">Dichotomopilus funicola</name>
    <dbReference type="NCBI Taxonomy" id="1934379"/>
    <lineage>
        <taxon>Eukaryota</taxon>
        <taxon>Fungi</taxon>
        <taxon>Dikarya</taxon>
        <taxon>Ascomycota</taxon>
        <taxon>Pezizomycotina</taxon>
        <taxon>Sordariomycetes</taxon>
        <taxon>Sordariomycetidae</taxon>
        <taxon>Sordariales</taxon>
        <taxon>Chaetomiaceae</taxon>
        <taxon>Dichotomopilus</taxon>
    </lineage>
</organism>
<gene>
    <name evidence="2" type="ORF">C8A04DRAFT_11910</name>
</gene>
<reference evidence="2" key="2">
    <citation type="submission" date="2023-05" db="EMBL/GenBank/DDBJ databases">
        <authorList>
            <consortium name="Lawrence Berkeley National Laboratory"/>
            <person name="Steindorff A."/>
            <person name="Hensen N."/>
            <person name="Bonometti L."/>
            <person name="Westerberg I."/>
            <person name="Brannstrom I.O."/>
            <person name="Guillou S."/>
            <person name="Cros-Aarteil S."/>
            <person name="Calhoun S."/>
            <person name="Haridas S."/>
            <person name="Kuo A."/>
            <person name="Mondo S."/>
            <person name="Pangilinan J."/>
            <person name="Riley R."/>
            <person name="Labutti K."/>
            <person name="Andreopoulos B."/>
            <person name="Lipzen A."/>
            <person name="Chen C."/>
            <person name="Yanf M."/>
            <person name="Daum C."/>
            <person name="Ng V."/>
            <person name="Clum A."/>
            <person name="Ohm R."/>
            <person name="Martin F."/>
            <person name="Silar P."/>
            <person name="Natvig D."/>
            <person name="Lalanne C."/>
            <person name="Gautier V."/>
            <person name="Ament-Velasquez S.L."/>
            <person name="Kruys A."/>
            <person name="Hutchinson M.I."/>
            <person name="Powell A.J."/>
            <person name="Barry K."/>
            <person name="Miller A.N."/>
            <person name="Grigoriev I.V."/>
            <person name="Debuchy R."/>
            <person name="Gladieux P."/>
            <person name="Thoren M.H."/>
            <person name="Johannesson H."/>
        </authorList>
    </citation>
    <scope>NUCLEOTIDE SEQUENCE</scope>
    <source>
        <strain evidence="2">CBS 141.50</strain>
    </source>
</reference>
<comment type="caution">
    <text evidence="2">The sequence shown here is derived from an EMBL/GenBank/DDBJ whole genome shotgun (WGS) entry which is preliminary data.</text>
</comment>
<dbReference type="EMBL" id="MU853581">
    <property type="protein sequence ID" value="KAK4144032.1"/>
    <property type="molecule type" value="Genomic_DNA"/>
</dbReference>
<dbReference type="Proteomes" id="UP001302676">
    <property type="component" value="Unassembled WGS sequence"/>
</dbReference>
<protein>
    <submittedName>
        <fullName evidence="2">Uncharacterized protein</fullName>
    </submittedName>
</protein>